<dbReference type="Proteomes" id="UP000683507">
    <property type="component" value="Chromosome"/>
</dbReference>
<keyword evidence="6" id="KW-0408">Iron</keyword>
<gene>
    <name evidence="10" type="ORF">CRYO30217_00077</name>
</gene>
<evidence type="ECO:0000256" key="7">
    <source>
        <dbReference type="ARBA" id="ARBA00023014"/>
    </source>
</evidence>
<dbReference type="CDD" id="cd02068">
    <property type="entry name" value="radical_SAM_B12_BD"/>
    <property type="match status" value="1"/>
</dbReference>
<feature type="domain" description="Radical SAM core" evidence="9">
    <location>
        <begin position="179"/>
        <end position="400"/>
    </location>
</feature>
<evidence type="ECO:0000256" key="3">
    <source>
        <dbReference type="ARBA" id="ARBA00022679"/>
    </source>
</evidence>
<dbReference type="GO" id="GO:0051539">
    <property type="term" value="F:4 iron, 4 sulfur cluster binding"/>
    <property type="evidence" value="ECO:0007669"/>
    <property type="project" value="UniProtKB-KW"/>
</dbReference>
<protein>
    <recommendedName>
        <fullName evidence="12">Radical SAM protein</fullName>
    </recommendedName>
</protein>
<keyword evidence="5" id="KW-0479">Metal-binding</keyword>
<dbReference type="GO" id="GO:0046872">
    <property type="term" value="F:metal ion binding"/>
    <property type="evidence" value="ECO:0007669"/>
    <property type="project" value="UniProtKB-KW"/>
</dbReference>
<dbReference type="Pfam" id="PF02310">
    <property type="entry name" value="B12-binding"/>
    <property type="match status" value="1"/>
</dbReference>
<evidence type="ECO:0000259" key="8">
    <source>
        <dbReference type="PROSITE" id="PS51332"/>
    </source>
</evidence>
<dbReference type="EMBL" id="OU015584">
    <property type="protein sequence ID" value="CAG5076346.1"/>
    <property type="molecule type" value="Genomic_DNA"/>
</dbReference>
<dbReference type="InterPro" id="IPR006158">
    <property type="entry name" value="Cobalamin-bd"/>
</dbReference>
<dbReference type="SFLD" id="SFLDG01123">
    <property type="entry name" value="methyltransferase_(Class_B)"/>
    <property type="match status" value="1"/>
</dbReference>
<evidence type="ECO:0000313" key="10">
    <source>
        <dbReference type="EMBL" id="CAG5076346.1"/>
    </source>
</evidence>
<evidence type="ECO:0000256" key="4">
    <source>
        <dbReference type="ARBA" id="ARBA00022691"/>
    </source>
</evidence>
<dbReference type="KEGG" id="ptan:CRYO30217_00077"/>
<feature type="domain" description="B12-binding" evidence="8">
    <location>
        <begin position="2"/>
        <end position="136"/>
    </location>
</feature>
<dbReference type="InterPro" id="IPR051198">
    <property type="entry name" value="BchE-like"/>
</dbReference>
<dbReference type="Gene3D" id="3.80.30.20">
    <property type="entry name" value="tm_1862 like domain"/>
    <property type="match status" value="1"/>
</dbReference>
<dbReference type="RefSeq" id="WP_258540321.1">
    <property type="nucleotide sequence ID" value="NZ_OU015584.1"/>
</dbReference>
<evidence type="ECO:0000256" key="5">
    <source>
        <dbReference type="ARBA" id="ARBA00022723"/>
    </source>
</evidence>
<evidence type="ECO:0000256" key="1">
    <source>
        <dbReference type="ARBA" id="ARBA00001966"/>
    </source>
</evidence>
<reference evidence="10" key="1">
    <citation type="submission" date="2021-04" db="EMBL/GenBank/DDBJ databases">
        <authorList>
            <person name="Rodrigo-Torres L."/>
            <person name="Arahal R. D."/>
            <person name="Lucena T."/>
        </authorList>
    </citation>
    <scope>NUCLEOTIDE SEQUENCE</scope>
    <source>
        <strain evidence="10">AS29M-1</strain>
    </source>
</reference>
<proteinExistence type="predicted"/>
<dbReference type="PANTHER" id="PTHR43409">
    <property type="entry name" value="ANAEROBIC MAGNESIUM-PROTOPORPHYRIN IX MONOMETHYL ESTER CYCLASE-RELATED"/>
    <property type="match status" value="1"/>
</dbReference>
<accession>A0A916N938</accession>
<keyword evidence="11" id="KW-1185">Reference proteome</keyword>
<keyword evidence="2" id="KW-0489">Methyltransferase</keyword>
<dbReference type="InterPro" id="IPR034466">
    <property type="entry name" value="Methyltransferase_Class_B"/>
</dbReference>
<evidence type="ECO:0000259" key="9">
    <source>
        <dbReference type="PROSITE" id="PS51918"/>
    </source>
</evidence>
<dbReference type="SUPFAM" id="SSF102114">
    <property type="entry name" value="Radical SAM enzymes"/>
    <property type="match status" value="1"/>
</dbReference>
<dbReference type="InterPro" id="IPR007197">
    <property type="entry name" value="rSAM"/>
</dbReference>
<dbReference type="InterPro" id="IPR058240">
    <property type="entry name" value="rSAM_sf"/>
</dbReference>
<keyword evidence="4" id="KW-0949">S-adenosyl-L-methionine</keyword>
<evidence type="ECO:0000256" key="6">
    <source>
        <dbReference type="ARBA" id="ARBA00023004"/>
    </source>
</evidence>
<keyword evidence="7" id="KW-0411">Iron-sulfur</keyword>
<dbReference type="Pfam" id="PF04055">
    <property type="entry name" value="Radical_SAM"/>
    <property type="match status" value="1"/>
</dbReference>
<dbReference type="GO" id="GO:0003824">
    <property type="term" value="F:catalytic activity"/>
    <property type="evidence" value="ECO:0007669"/>
    <property type="project" value="InterPro"/>
</dbReference>
<dbReference type="PROSITE" id="PS51332">
    <property type="entry name" value="B12_BINDING"/>
    <property type="match status" value="1"/>
</dbReference>
<dbReference type="Gene3D" id="3.40.50.280">
    <property type="entry name" value="Cobalamin-binding domain"/>
    <property type="match status" value="1"/>
</dbReference>
<evidence type="ECO:0000256" key="2">
    <source>
        <dbReference type="ARBA" id="ARBA00022603"/>
    </source>
</evidence>
<dbReference type="SMART" id="SM00729">
    <property type="entry name" value="Elp3"/>
    <property type="match status" value="1"/>
</dbReference>
<dbReference type="InterPro" id="IPR023404">
    <property type="entry name" value="rSAM_horseshoe"/>
</dbReference>
<dbReference type="PROSITE" id="PS51918">
    <property type="entry name" value="RADICAL_SAM"/>
    <property type="match status" value="1"/>
</dbReference>
<evidence type="ECO:0008006" key="12">
    <source>
        <dbReference type="Google" id="ProtNLM"/>
    </source>
</evidence>
<dbReference type="PANTHER" id="PTHR43409:SF7">
    <property type="entry name" value="BLL1977 PROTEIN"/>
    <property type="match status" value="1"/>
</dbReference>
<dbReference type="SFLD" id="SFLDG01082">
    <property type="entry name" value="B12-binding_domain_containing"/>
    <property type="match status" value="1"/>
</dbReference>
<dbReference type="AlphaFoldDB" id="A0A916N938"/>
<evidence type="ECO:0000313" key="11">
    <source>
        <dbReference type="Proteomes" id="UP000683507"/>
    </source>
</evidence>
<keyword evidence="3" id="KW-0808">Transferase</keyword>
<dbReference type="CDD" id="cd01335">
    <property type="entry name" value="Radical_SAM"/>
    <property type="match status" value="1"/>
</dbReference>
<dbReference type="SFLD" id="SFLDS00029">
    <property type="entry name" value="Radical_SAM"/>
    <property type="match status" value="1"/>
</dbReference>
<sequence length="470" mass="54111">MKKKILLYNPKAVFFDMPLALLAIGSALDPEKYEVVIVDGRISKSPLQDLEQHAENVLCLGVTCLTGAPLKDAYEVSKQFKEKHPTTPVVWGGWHTSLFGKETLEECEFVDVSVQGQGEETFKELIESFETQKPLSEVKGICYRDGSKVIKNPPRAMINMDDLPPVDYSLIDVPSYFEKKDRKQLDYISSTGCYFRCSFCADPFVFQRKFSAISPERMIDEISALYQKYKFTDINFQDETFFTYPKRIKAIAEGFIERDIKVSWAATMRADQGVRIPEEDYELLVKSGLRRVLIGVESGSQEMMDWLSKDIKIEQVWECARRCKKYGISVIFPFIVGFPNETDASFDASIQMIKELSAMSPNFETPIFYFKPYPGSKITDDVTANGYQLPKSILDWSDFDYIGSSGPWVSDEKYQFVERFKFYNKLSKKRRSVLLKPLNKIALWRLSKDKYGFPIEKIVVEKLKKQQKLS</sequence>
<organism evidence="10 11">
    <name type="scientific">Parvicella tangerina</name>
    <dbReference type="NCBI Taxonomy" id="2829795"/>
    <lineage>
        <taxon>Bacteria</taxon>
        <taxon>Pseudomonadati</taxon>
        <taxon>Bacteroidota</taxon>
        <taxon>Flavobacteriia</taxon>
        <taxon>Flavobacteriales</taxon>
        <taxon>Parvicellaceae</taxon>
        <taxon>Parvicella</taxon>
    </lineage>
</organism>
<name>A0A916N938_9FLAO</name>
<dbReference type="InterPro" id="IPR006638">
    <property type="entry name" value="Elp3/MiaA/NifB-like_rSAM"/>
</dbReference>
<dbReference type="GO" id="GO:0031419">
    <property type="term" value="F:cobalamin binding"/>
    <property type="evidence" value="ECO:0007669"/>
    <property type="project" value="InterPro"/>
</dbReference>
<comment type="cofactor">
    <cofactor evidence="1">
        <name>[4Fe-4S] cluster</name>
        <dbReference type="ChEBI" id="CHEBI:49883"/>
    </cofactor>
</comment>